<dbReference type="EMBL" id="BAABHQ010000005">
    <property type="protein sequence ID" value="GAA4874342.1"/>
    <property type="molecule type" value="Genomic_DNA"/>
</dbReference>
<evidence type="ECO:0000313" key="3">
    <source>
        <dbReference type="EMBL" id="GAA4874342.1"/>
    </source>
</evidence>
<evidence type="ECO:0000313" key="4">
    <source>
        <dbReference type="Proteomes" id="UP001500457"/>
    </source>
</evidence>
<proteinExistence type="predicted"/>
<dbReference type="Pfam" id="PF00501">
    <property type="entry name" value="AMP-binding"/>
    <property type="match status" value="1"/>
</dbReference>
<sequence>MADLAGRADHADHADHVGLGPVLAELTAPGGEFAMVPATVDGVAMRVHERGPHTLRELYLTSPAPDDRVATVYGHERTSWAEHRRLVAGLARWLVDEQGLAPGDRVAVAMRNVPEWPVAFWAALVAGLVVVPLNAWWTGDQLAGAIAHAQARVVIADPERVDALTALTARADLPPVVRVRGAGPPPPGVLAWDDVVRPSDGPLPAVDVTPDDTATIIYTSGTTGAPKGVVGTHRNHVTNALNVACLGRANQQAALRRGEPVPPPARPGTLLAYPMFHIAGLNGLYGAVLSGATLALMHHWDPDEALRLIATEQLTNASGVPAVLRDVVELAVEHPEETASLTRIAMGGAPIPPSLVRRVATELAGRASAANGYGATETTSAVCANTGADYAAHPDSVGRPVPGTELRIVDPATGDEVGEGTVGELCFRGPQIMRGYWRDPEATAAVLRDGWLHSGDLGLVRDGWVHVVDRAKDVVVRGGENVFCGEVEAALLAQPGVLEAAVVGVPHPRLGEDVAAVLVAAPGAAPDTAALQAALGAVLPGFAVPGTVIWRGEPLPRTATGKILKDTLRRELAG</sequence>
<protein>
    <submittedName>
        <fullName evidence="3">Class I adenylate-forming enzyme family protein</fullName>
    </submittedName>
</protein>
<dbReference type="InterPro" id="IPR000873">
    <property type="entry name" value="AMP-dep_synth/lig_dom"/>
</dbReference>
<keyword evidence="4" id="KW-1185">Reference proteome</keyword>
<dbReference type="PANTHER" id="PTHR43767:SF1">
    <property type="entry name" value="NONRIBOSOMAL PEPTIDE SYNTHASE PES1 (EUROFUNG)-RELATED"/>
    <property type="match status" value="1"/>
</dbReference>
<gene>
    <name evidence="3" type="ORF">GCM10023203_25420</name>
</gene>
<organism evidence="3 4">
    <name type="scientific">Actinomycetospora straminea</name>
    <dbReference type="NCBI Taxonomy" id="663607"/>
    <lineage>
        <taxon>Bacteria</taxon>
        <taxon>Bacillati</taxon>
        <taxon>Actinomycetota</taxon>
        <taxon>Actinomycetes</taxon>
        <taxon>Pseudonocardiales</taxon>
        <taxon>Pseudonocardiaceae</taxon>
        <taxon>Actinomycetospora</taxon>
    </lineage>
</organism>
<dbReference type="InterPro" id="IPR020845">
    <property type="entry name" value="AMP-binding_CS"/>
</dbReference>
<dbReference type="SUPFAM" id="SSF56801">
    <property type="entry name" value="Acetyl-CoA synthetase-like"/>
    <property type="match status" value="1"/>
</dbReference>
<comment type="caution">
    <text evidence="3">The sequence shown here is derived from an EMBL/GenBank/DDBJ whole genome shotgun (WGS) entry which is preliminary data.</text>
</comment>
<dbReference type="InterPro" id="IPR045851">
    <property type="entry name" value="AMP-bd_C_sf"/>
</dbReference>
<feature type="domain" description="AMP-binding enzyme C-terminal" evidence="2">
    <location>
        <begin position="486"/>
        <end position="562"/>
    </location>
</feature>
<dbReference type="Gene3D" id="3.30.300.30">
    <property type="match status" value="1"/>
</dbReference>
<dbReference type="InterPro" id="IPR042099">
    <property type="entry name" value="ANL_N_sf"/>
</dbReference>
<dbReference type="PROSITE" id="PS00455">
    <property type="entry name" value="AMP_BINDING"/>
    <property type="match status" value="1"/>
</dbReference>
<dbReference type="Proteomes" id="UP001500457">
    <property type="component" value="Unassembled WGS sequence"/>
</dbReference>
<feature type="domain" description="AMP-dependent synthetase/ligase" evidence="1">
    <location>
        <begin position="65"/>
        <end position="437"/>
    </location>
</feature>
<accession>A0ABP9ED48</accession>
<dbReference type="Gene3D" id="3.40.50.12780">
    <property type="entry name" value="N-terminal domain of ligase-like"/>
    <property type="match status" value="1"/>
</dbReference>
<evidence type="ECO:0000259" key="1">
    <source>
        <dbReference type="Pfam" id="PF00501"/>
    </source>
</evidence>
<dbReference type="PANTHER" id="PTHR43767">
    <property type="entry name" value="LONG-CHAIN-FATTY-ACID--COA LIGASE"/>
    <property type="match status" value="1"/>
</dbReference>
<dbReference type="Pfam" id="PF13193">
    <property type="entry name" value="AMP-binding_C"/>
    <property type="match status" value="1"/>
</dbReference>
<reference evidence="4" key="1">
    <citation type="journal article" date="2019" name="Int. J. Syst. Evol. Microbiol.">
        <title>The Global Catalogue of Microorganisms (GCM) 10K type strain sequencing project: providing services to taxonomists for standard genome sequencing and annotation.</title>
        <authorList>
            <consortium name="The Broad Institute Genomics Platform"/>
            <consortium name="The Broad Institute Genome Sequencing Center for Infectious Disease"/>
            <person name="Wu L."/>
            <person name="Ma J."/>
        </authorList>
    </citation>
    <scope>NUCLEOTIDE SEQUENCE [LARGE SCALE GENOMIC DNA]</scope>
    <source>
        <strain evidence="4">JCM 17983</strain>
    </source>
</reference>
<dbReference type="InterPro" id="IPR025110">
    <property type="entry name" value="AMP-bd_C"/>
</dbReference>
<evidence type="ECO:0000259" key="2">
    <source>
        <dbReference type="Pfam" id="PF13193"/>
    </source>
</evidence>
<dbReference type="RefSeq" id="WP_274230806.1">
    <property type="nucleotide sequence ID" value="NZ_BAABHQ010000005.1"/>
</dbReference>
<name>A0ABP9ED48_9PSEU</name>
<dbReference type="InterPro" id="IPR050237">
    <property type="entry name" value="ATP-dep_AMP-bd_enzyme"/>
</dbReference>